<organism evidence="1 2">
    <name type="scientific">Dufourea novaeangliae</name>
    <name type="common">Sweat bee</name>
    <dbReference type="NCBI Taxonomy" id="178035"/>
    <lineage>
        <taxon>Eukaryota</taxon>
        <taxon>Metazoa</taxon>
        <taxon>Ecdysozoa</taxon>
        <taxon>Arthropoda</taxon>
        <taxon>Hexapoda</taxon>
        <taxon>Insecta</taxon>
        <taxon>Pterygota</taxon>
        <taxon>Neoptera</taxon>
        <taxon>Endopterygota</taxon>
        <taxon>Hymenoptera</taxon>
        <taxon>Apocrita</taxon>
        <taxon>Aculeata</taxon>
        <taxon>Apoidea</taxon>
        <taxon>Anthophila</taxon>
        <taxon>Halictidae</taxon>
        <taxon>Rophitinae</taxon>
        <taxon>Dufourea</taxon>
    </lineage>
</organism>
<gene>
    <name evidence="1" type="ORF">WN55_08107</name>
</gene>
<dbReference type="PANTHER" id="PTHR46060:SF3">
    <property type="entry name" value="PROTEIN GVQW3"/>
    <property type="match status" value="1"/>
</dbReference>
<dbReference type="GO" id="GO:0032259">
    <property type="term" value="P:methylation"/>
    <property type="evidence" value="ECO:0007669"/>
    <property type="project" value="UniProtKB-KW"/>
</dbReference>
<sequence length="113" mass="12894">NPRRYCVKLTREHLEDLSGPLYPVPHPPYSPDIALLDFHLFRVLKRQLVVKNFHNYATLKNYIGDFPESKTRSSWEKGIQNLPSRCMNVIDNDGDYTGCLKNVLTSGNAGFLG</sequence>
<proteinExistence type="predicted"/>
<evidence type="ECO:0000313" key="1">
    <source>
        <dbReference type="EMBL" id="KZC14942.1"/>
    </source>
</evidence>
<dbReference type="PANTHER" id="PTHR46060">
    <property type="entry name" value="MARINER MOS1 TRANSPOSASE-LIKE PROTEIN"/>
    <property type="match status" value="1"/>
</dbReference>
<accession>A0A154PSR7</accession>
<dbReference type="InterPro" id="IPR052709">
    <property type="entry name" value="Transposase-MT_Hybrid"/>
</dbReference>
<reference evidence="1 2" key="1">
    <citation type="submission" date="2015-07" db="EMBL/GenBank/DDBJ databases">
        <title>The genome of Dufourea novaeangliae.</title>
        <authorList>
            <person name="Pan H."/>
            <person name="Kapheim K."/>
        </authorList>
    </citation>
    <scope>NUCLEOTIDE SEQUENCE [LARGE SCALE GENOMIC DNA]</scope>
    <source>
        <strain evidence="1">0120121106</strain>
        <tissue evidence="1">Whole body</tissue>
    </source>
</reference>
<evidence type="ECO:0000313" key="2">
    <source>
        <dbReference type="Proteomes" id="UP000076502"/>
    </source>
</evidence>
<keyword evidence="1" id="KW-0489">Methyltransferase</keyword>
<feature type="non-terminal residue" evidence="1">
    <location>
        <position position="1"/>
    </location>
</feature>
<dbReference type="Gene3D" id="3.30.420.10">
    <property type="entry name" value="Ribonuclease H-like superfamily/Ribonuclease H"/>
    <property type="match status" value="1"/>
</dbReference>
<dbReference type="InterPro" id="IPR036397">
    <property type="entry name" value="RNaseH_sf"/>
</dbReference>
<dbReference type="EMBL" id="KQ435171">
    <property type="protein sequence ID" value="KZC14942.1"/>
    <property type="molecule type" value="Genomic_DNA"/>
</dbReference>
<dbReference type="GO" id="GO:0003676">
    <property type="term" value="F:nucleic acid binding"/>
    <property type="evidence" value="ECO:0007669"/>
    <property type="project" value="InterPro"/>
</dbReference>
<dbReference type="GO" id="GO:0008168">
    <property type="term" value="F:methyltransferase activity"/>
    <property type="evidence" value="ECO:0007669"/>
    <property type="project" value="UniProtKB-KW"/>
</dbReference>
<keyword evidence="1" id="KW-0808">Transferase</keyword>
<dbReference type="AlphaFoldDB" id="A0A154PSR7"/>
<protein>
    <submittedName>
        <fullName evidence="1">Histone-lysine N-methyltransferase SETMAR</fullName>
    </submittedName>
</protein>
<dbReference type="STRING" id="178035.A0A154PSR7"/>
<name>A0A154PSR7_DUFNO</name>
<keyword evidence="2" id="KW-1185">Reference proteome</keyword>
<dbReference type="Proteomes" id="UP000076502">
    <property type="component" value="Unassembled WGS sequence"/>
</dbReference>